<comment type="caution">
    <text evidence="1">The sequence shown here is derived from an EMBL/GenBank/DDBJ whole genome shotgun (WGS) entry which is preliminary data.</text>
</comment>
<name>A0A443K266_9RHOB</name>
<accession>A0A443K266</accession>
<dbReference type="EMBL" id="SAUX01000027">
    <property type="protein sequence ID" value="RWR26861.1"/>
    <property type="molecule type" value="Genomic_DNA"/>
</dbReference>
<dbReference type="AlphaFoldDB" id="A0A443K266"/>
<reference evidence="1 2" key="2">
    <citation type="submission" date="2019-01" db="EMBL/GenBank/DDBJ databases">
        <authorList>
            <person name="Li Y."/>
        </authorList>
    </citation>
    <scope>NUCLEOTIDE SEQUENCE [LARGE SCALE GENOMIC DNA]</scope>
    <source>
        <strain evidence="1 2">D19-10-3-21</strain>
    </source>
</reference>
<gene>
    <name evidence="1" type="ORF">D2T31_18695</name>
</gene>
<evidence type="ECO:0000313" key="1">
    <source>
        <dbReference type="EMBL" id="RWR26861.1"/>
    </source>
</evidence>
<dbReference type="RefSeq" id="WP_128238509.1">
    <property type="nucleotide sequence ID" value="NZ_SAUX01000027.1"/>
</dbReference>
<protein>
    <submittedName>
        <fullName evidence="1">Uncharacterized protein</fullName>
    </submittedName>
</protein>
<organism evidence="1 2">
    <name type="scientific">Paenirhodobacter populi</name>
    <dbReference type="NCBI Taxonomy" id="2306993"/>
    <lineage>
        <taxon>Bacteria</taxon>
        <taxon>Pseudomonadati</taxon>
        <taxon>Pseudomonadota</taxon>
        <taxon>Alphaproteobacteria</taxon>
        <taxon>Rhodobacterales</taxon>
        <taxon>Rhodobacter group</taxon>
        <taxon>Paenirhodobacter</taxon>
    </lineage>
</organism>
<sequence>MAAGLAAIVTAIALNSPFQGFNLGPHHLLRQNRALWRSALCGQVQPIEIGVNFVFDLMRFPRCQFALEGLEPCLACVLVNSACFLEPKNVKRGIENRQRIGCSDCPGLRLLDQLCAFNRQFGFGRICCSCSLIRVDRARVALPDSTRKIGGRQGKAFVDRLRAIALCLMRGNGQFTLQPCDSRRVKPYRYTAVPRSASTSSERGRSRNGRSLDGTAIRAWNRPSLLFPVSQFSRHRSPQFWHGL</sequence>
<dbReference type="Proteomes" id="UP000285295">
    <property type="component" value="Unassembled WGS sequence"/>
</dbReference>
<reference evidence="1 2" key="1">
    <citation type="submission" date="2019-01" db="EMBL/GenBank/DDBJ databases">
        <title>Sinorhodobacter populi sp. nov. isolated from the symptomatic bark tissue of Populus euramericana canker.</title>
        <authorList>
            <person name="Xu G."/>
        </authorList>
    </citation>
    <scope>NUCLEOTIDE SEQUENCE [LARGE SCALE GENOMIC DNA]</scope>
    <source>
        <strain evidence="1 2">D19-10-3-21</strain>
    </source>
</reference>
<proteinExistence type="predicted"/>
<evidence type="ECO:0000313" key="2">
    <source>
        <dbReference type="Proteomes" id="UP000285295"/>
    </source>
</evidence>